<dbReference type="EMBL" id="CAKOGP040001967">
    <property type="protein sequence ID" value="CAJ1958093.1"/>
    <property type="molecule type" value="Genomic_DNA"/>
</dbReference>
<dbReference type="Pfam" id="PF07727">
    <property type="entry name" value="RVT_2"/>
    <property type="match status" value="1"/>
</dbReference>
<dbReference type="InterPro" id="IPR013103">
    <property type="entry name" value="RVT_2"/>
</dbReference>
<evidence type="ECO:0000256" key="1">
    <source>
        <dbReference type="SAM" id="MobiDB-lite"/>
    </source>
</evidence>
<dbReference type="AlphaFoldDB" id="A0AAD2G2Q7"/>
<organism evidence="3 4">
    <name type="scientific">Cylindrotheca closterium</name>
    <dbReference type="NCBI Taxonomy" id="2856"/>
    <lineage>
        <taxon>Eukaryota</taxon>
        <taxon>Sar</taxon>
        <taxon>Stramenopiles</taxon>
        <taxon>Ochrophyta</taxon>
        <taxon>Bacillariophyta</taxon>
        <taxon>Bacillariophyceae</taxon>
        <taxon>Bacillariophycidae</taxon>
        <taxon>Bacillariales</taxon>
        <taxon>Bacillariaceae</taxon>
        <taxon>Cylindrotheca</taxon>
    </lineage>
</organism>
<accession>A0AAD2G2Q7</accession>
<feature type="region of interest" description="Disordered" evidence="1">
    <location>
        <begin position="30"/>
        <end position="80"/>
    </location>
</feature>
<dbReference type="Proteomes" id="UP001295423">
    <property type="component" value="Unassembled WGS sequence"/>
</dbReference>
<keyword evidence="4" id="KW-1185">Reference proteome</keyword>
<gene>
    <name evidence="3" type="ORF">CYCCA115_LOCUS17024</name>
</gene>
<feature type="domain" description="Reverse transcriptase Ty1/copia-type" evidence="2">
    <location>
        <begin position="168"/>
        <end position="292"/>
    </location>
</feature>
<sequence length="293" mass="33454">MESKFHSVKNCTRQERPKVKWMEAAYFVDGQEKGTLEQEQAPTGDGQPAPAPAPVAAPPSPRVTPAGDCHQSVRRSIRQRQQPERVIEVMTAELANLDIPFELFEMETMFPNAVEPHDFLAMKASTDLDTMYLHQAMKQPDRKEFQKAMKEMINQMDQKVIERIQKKDLPKGATLLPAVWQMKRKRNIKTGKVKKWKAWLNIDGSRMVKHCNYDLTYAPVASWGIIKLLLALALTLGWHTVQLDYVLAFTQSPVERELYMQIPKGIDLDGADLADYCFKVRRNTCGQKQAGRV</sequence>
<name>A0AAD2G2Q7_9STRA</name>
<evidence type="ECO:0000313" key="3">
    <source>
        <dbReference type="EMBL" id="CAJ1958093.1"/>
    </source>
</evidence>
<reference evidence="3" key="1">
    <citation type="submission" date="2023-08" db="EMBL/GenBank/DDBJ databases">
        <authorList>
            <person name="Audoor S."/>
            <person name="Bilcke G."/>
        </authorList>
    </citation>
    <scope>NUCLEOTIDE SEQUENCE</scope>
</reference>
<proteinExistence type="predicted"/>
<protein>
    <recommendedName>
        <fullName evidence="2">Reverse transcriptase Ty1/copia-type domain-containing protein</fullName>
    </recommendedName>
</protein>
<feature type="compositionally biased region" description="Pro residues" evidence="1">
    <location>
        <begin position="49"/>
        <end position="62"/>
    </location>
</feature>
<evidence type="ECO:0000313" key="4">
    <source>
        <dbReference type="Proteomes" id="UP001295423"/>
    </source>
</evidence>
<comment type="caution">
    <text evidence="3">The sequence shown here is derived from an EMBL/GenBank/DDBJ whole genome shotgun (WGS) entry which is preliminary data.</text>
</comment>
<evidence type="ECO:0000259" key="2">
    <source>
        <dbReference type="Pfam" id="PF07727"/>
    </source>
</evidence>